<gene>
    <name evidence="7" type="ORF">C3942_15370</name>
</gene>
<dbReference type="Proteomes" id="UP000238220">
    <property type="component" value="Unassembled WGS sequence"/>
</dbReference>
<dbReference type="GO" id="GO:0016020">
    <property type="term" value="C:membrane"/>
    <property type="evidence" value="ECO:0007669"/>
    <property type="project" value="UniProtKB-SubCell"/>
</dbReference>
<feature type="transmembrane region" description="Helical" evidence="5">
    <location>
        <begin position="76"/>
        <end position="93"/>
    </location>
</feature>
<comment type="caution">
    <text evidence="7">The sequence shown here is derived from an EMBL/GenBank/DDBJ whole genome shotgun (WGS) entry which is preliminary data.</text>
</comment>
<evidence type="ECO:0000256" key="5">
    <source>
        <dbReference type="SAM" id="Phobius"/>
    </source>
</evidence>
<feature type="transmembrane region" description="Helical" evidence="5">
    <location>
        <begin position="12"/>
        <end position="33"/>
    </location>
</feature>
<keyword evidence="4 5" id="KW-0472">Membrane</keyword>
<dbReference type="RefSeq" id="WP_104231234.1">
    <property type="nucleotide sequence ID" value="NZ_PSNW01000008.1"/>
</dbReference>
<dbReference type="AlphaFoldDB" id="A0A2S5TDY5"/>
<feature type="domain" description="3-oxo-5-alpha-steroid 4-dehydrogenase C-terminal" evidence="6">
    <location>
        <begin position="116"/>
        <end position="260"/>
    </location>
</feature>
<evidence type="ECO:0000256" key="2">
    <source>
        <dbReference type="ARBA" id="ARBA00022692"/>
    </source>
</evidence>
<dbReference type="GO" id="GO:0016627">
    <property type="term" value="F:oxidoreductase activity, acting on the CH-CH group of donors"/>
    <property type="evidence" value="ECO:0007669"/>
    <property type="project" value="InterPro"/>
</dbReference>
<dbReference type="InterPro" id="IPR039357">
    <property type="entry name" value="SRD5A/TECR"/>
</dbReference>
<name>A0A2S5TDY5_9GAMM</name>
<dbReference type="PROSITE" id="PS50244">
    <property type="entry name" value="S5A_REDUCTASE"/>
    <property type="match status" value="1"/>
</dbReference>
<feature type="transmembrane region" description="Helical" evidence="5">
    <location>
        <begin position="205"/>
        <end position="232"/>
    </location>
</feature>
<keyword evidence="3 5" id="KW-1133">Transmembrane helix</keyword>
<dbReference type="PANTHER" id="PTHR10556:SF43">
    <property type="entry name" value="STEROID 5-ALPHA-REDUCTASE DET2"/>
    <property type="match status" value="1"/>
</dbReference>
<dbReference type="GO" id="GO:0016132">
    <property type="term" value="P:brassinosteroid biosynthetic process"/>
    <property type="evidence" value="ECO:0007669"/>
    <property type="project" value="TreeGrafter"/>
</dbReference>
<reference evidence="7 8" key="1">
    <citation type="submission" date="2018-02" db="EMBL/GenBank/DDBJ databases">
        <title>Genome sequencing of Solimonas sp. HR-BB.</title>
        <authorList>
            <person name="Lee Y."/>
            <person name="Jeon C.O."/>
        </authorList>
    </citation>
    <scope>NUCLEOTIDE SEQUENCE [LARGE SCALE GENOMIC DNA]</scope>
    <source>
        <strain evidence="7 8">HR-BB</strain>
    </source>
</reference>
<evidence type="ECO:0000256" key="3">
    <source>
        <dbReference type="ARBA" id="ARBA00022989"/>
    </source>
</evidence>
<proteinExistence type="predicted"/>
<sequence length="261" mass="29277">MNAVQWHEALLIAYFAGSLFVFATLSLVAKAAYGRHKGDKTAWWWGPGVPTRASWIFMEAPSALGFAVIYFMGERALAPVPLILLAMWQAHYFQRSFIYPFMRRVKPGDTTPLLIPALAFATNLGVSFLNAAILSWNGIGQAYELSWLADPRFLAGAALFAAGWHINRKADAMLAALRKPGETGYRIPRGWLYERVSCPNYLGEFLVWAGWALAIWSAAGAVFLLWTLANLLPRALENHRWYRRTFADYPAQRRAVIPGLL</sequence>
<organism evidence="7 8">
    <name type="scientific">Solimonas fluminis</name>
    <dbReference type="NCBI Taxonomy" id="2086571"/>
    <lineage>
        <taxon>Bacteria</taxon>
        <taxon>Pseudomonadati</taxon>
        <taxon>Pseudomonadota</taxon>
        <taxon>Gammaproteobacteria</taxon>
        <taxon>Nevskiales</taxon>
        <taxon>Nevskiaceae</taxon>
        <taxon>Solimonas</taxon>
    </lineage>
</organism>
<feature type="transmembrane region" description="Helical" evidence="5">
    <location>
        <begin position="53"/>
        <end position="70"/>
    </location>
</feature>
<accession>A0A2S5TDY5</accession>
<keyword evidence="2 5" id="KW-0812">Transmembrane</keyword>
<evidence type="ECO:0000259" key="6">
    <source>
        <dbReference type="Pfam" id="PF02544"/>
    </source>
</evidence>
<evidence type="ECO:0000256" key="4">
    <source>
        <dbReference type="ARBA" id="ARBA00023136"/>
    </source>
</evidence>
<keyword evidence="8" id="KW-1185">Reference proteome</keyword>
<dbReference type="Pfam" id="PF02544">
    <property type="entry name" value="Steroid_dh"/>
    <property type="match status" value="1"/>
</dbReference>
<feature type="transmembrane region" description="Helical" evidence="5">
    <location>
        <begin position="113"/>
        <end position="136"/>
    </location>
</feature>
<evidence type="ECO:0000256" key="1">
    <source>
        <dbReference type="ARBA" id="ARBA00004141"/>
    </source>
</evidence>
<comment type="subcellular location">
    <subcellularLocation>
        <location evidence="1">Membrane</location>
        <topology evidence="1">Multi-pass membrane protein</topology>
    </subcellularLocation>
</comment>
<dbReference type="InterPro" id="IPR001104">
    <property type="entry name" value="3-oxo-5_a-steroid_4-DH_C"/>
</dbReference>
<evidence type="ECO:0000313" key="7">
    <source>
        <dbReference type="EMBL" id="PPE73195.1"/>
    </source>
</evidence>
<dbReference type="PANTHER" id="PTHR10556">
    <property type="entry name" value="3-OXO-5-ALPHA-STEROID 4-DEHYDROGENASE"/>
    <property type="match status" value="1"/>
</dbReference>
<protein>
    <submittedName>
        <fullName evidence="7">3-oxo-5-alpha-steroid 4-dehydrogenase</fullName>
    </submittedName>
</protein>
<evidence type="ECO:0000313" key="8">
    <source>
        <dbReference type="Proteomes" id="UP000238220"/>
    </source>
</evidence>
<dbReference type="OrthoDB" id="4688552at2"/>
<dbReference type="EMBL" id="PSNW01000008">
    <property type="protein sequence ID" value="PPE73195.1"/>
    <property type="molecule type" value="Genomic_DNA"/>
</dbReference>
<dbReference type="Gene3D" id="1.20.120.1630">
    <property type="match status" value="1"/>
</dbReference>